<proteinExistence type="predicted"/>
<dbReference type="Proteomes" id="UP000807542">
    <property type="component" value="Unassembled WGS sequence"/>
</dbReference>
<dbReference type="EMBL" id="JADRCQ010000001">
    <property type="protein sequence ID" value="MBK5072492.1"/>
    <property type="molecule type" value="Genomic_DNA"/>
</dbReference>
<evidence type="ECO:0000313" key="6">
    <source>
        <dbReference type="Proteomes" id="UP001296969"/>
    </source>
</evidence>
<protein>
    <recommendedName>
        <fullName evidence="7">Carbohydrate-binding family V/XII</fullName>
    </recommendedName>
</protein>
<feature type="region of interest" description="Disordered" evidence="1">
    <location>
        <begin position="800"/>
        <end position="851"/>
    </location>
</feature>
<keyword evidence="2" id="KW-0732">Signal</keyword>
<sequence length="882" mass="96132">MFLSRSYRLTALLLSLSLAVAIPVQAAKTAPASDLNTSAQTAPWPHSYTIDKIPVIFYQPQLDSLEGNTLKGRLAISVNKGSVTDKNGKKRAQLDYGVVWFSALIDTNTAVRTAQLHDISIDKANFPTAPDKQNDYLALVKKALPQKNLMVNLDQIEASLAINQAENQQIGIAVDNKPPQIIFSLTPALLVLVDGEPVTKPTSIESISRVINTRSLLLEKDSRWYLYFANHWMSAAKLDGNWQPLTTIPDEFQQVMQEAVKAKAVDVMDKPGDVMKKSLAEGKYPTIYTATTPTELITVDGDPQFAPLENTALMYVTNTSGDVFVDSATNNAWYVLLSGRWFTSDSTKGPWTYVPGEKLPADFAKIPSLSPKSAVLASIPGTPEAKESLIANSIPQTASVNIQQAKLNVSYDGDKAQFKSIDGTTLHYAANSALPVIEVSPNLFYAVQNGIWFTATSSTGPWSVALSVPAIIYTIPASSPIHYVTYVHVYGHTTSVVYVGYTPGYYGTVVSNNVVVYGTGYPCNAWVGNVWYGCPATYGYNAAFGYDPYVGWSVGFIAGWAWASAWYGPSWGLWYDWDGPTPWYDGPSVAISNVYGRWGNTVAQGVRTDWSNPWTGNYGTGVRGSFYNQATGTHGYGYAARNTNDYTGIKSGVAGNVRYNPQTGRAVASHGAAIANPDTGNAIGANNRTSVNTRTDRVTDSAHVVTRTDQGATSTRAFNSQGIAGNAHGSGYVHYDASTGQITHGGHVNTDNGFYAGKDGHVYRYDKGQGWQQVQSNGQLKQVTPPSNAGVDRDQLARTRANQRTEDRSYSSSADINRSNIQQNRQNRIQTRQNSNQNFDGSRLGSGQFQRGGNRMENMHQFDRGNLSHGFQGRVGGFRHFR</sequence>
<evidence type="ECO:0000313" key="4">
    <source>
        <dbReference type="EMBL" id="MBK5175801.1"/>
    </source>
</evidence>
<dbReference type="Proteomes" id="UP001296969">
    <property type="component" value="Unassembled WGS sequence"/>
</dbReference>
<keyword evidence="6" id="KW-1185">Reference proteome</keyword>
<comment type="caution">
    <text evidence="4">The sequence shown here is derived from an EMBL/GenBank/DDBJ whole genome shotgun (WGS) entry which is preliminary data.</text>
</comment>
<accession>A0A9D7AGX1</accession>
<evidence type="ECO:0000313" key="5">
    <source>
        <dbReference type="Proteomes" id="UP000807542"/>
    </source>
</evidence>
<organism evidence="4 5">
    <name type="scientific">Limnobaculum xujianqingii</name>
    <dbReference type="NCBI Taxonomy" id="2738837"/>
    <lineage>
        <taxon>Bacteria</taxon>
        <taxon>Pseudomonadati</taxon>
        <taxon>Pseudomonadota</taxon>
        <taxon>Gammaproteobacteria</taxon>
        <taxon>Enterobacterales</taxon>
        <taxon>Budviciaceae</taxon>
        <taxon>Limnobaculum</taxon>
    </lineage>
</organism>
<evidence type="ECO:0000256" key="2">
    <source>
        <dbReference type="SAM" id="SignalP"/>
    </source>
</evidence>
<dbReference type="AlphaFoldDB" id="A0A9D7AGX1"/>
<evidence type="ECO:0000256" key="1">
    <source>
        <dbReference type="SAM" id="MobiDB-lite"/>
    </source>
</evidence>
<dbReference type="RefSeq" id="WP_228397559.1">
    <property type="nucleotide sequence ID" value="NZ_JADRCP010000001.1"/>
</dbReference>
<evidence type="ECO:0008006" key="7">
    <source>
        <dbReference type="Google" id="ProtNLM"/>
    </source>
</evidence>
<feature type="signal peptide" evidence="2">
    <location>
        <begin position="1"/>
        <end position="26"/>
    </location>
</feature>
<feature type="compositionally biased region" description="Low complexity" evidence="1">
    <location>
        <begin position="816"/>
        <end position="838"/>
    </location>
</feature>
<name>A0A9D7AGX1_9GAMM</name>
<gene>
    <name evidence="4" type="ORF">I2492_05650</name>
    <name evidence="3" type="ORF">I2493_05650</name>
</gene>
<feature type="chain" id="PRO_5039096621" description="Carbohydrate-binding family V/XII" evidence="2">
    <location>
        <begin position="27"/>
        <end position="882"/>
    </location>
</feature>
<feature type="compositionally biased region" description="Basic and acidic residues" evidence="1">
    <location>
        <begin position="800"/>
        <end position="809"/>
    </location>
</feature>
<dbReference type="EMBL" id="JADRCP010000001">
    <property type="protein sequence ID" value="MBK5175801.1"/>
    <property type="molecule type" value="Genomic_DNA"/>
</dbReference>
<evidence type="ECO:0000313" key="3">
    <source>
        <dbReference type="EMBL" id="MBK5072492.1"/>
    </source>
</evidence>
<reference evidence="4 6" key="1">
    <citation type="submission" date="2020-11" db="EMBL/GenBank/DDBJ databases">
        <title>Insectihabitans protaetiae gen. nov. sp. nov. and Insectihabitans allomyrinae sp. nov., isolated from larvae of Protaetia brevitarsis seulensis and Allomyrina dichotoma, respectively.</title>
        <authorList>
            <person name="Lee S.D."/>
            <person name="Byeon Y.-S."/>
            <person name="Kim S.-M."/>
            <person name="Yang H.L."/>
            <person name="Kim I.S."/>
        </authorList>
    </citation>
    <scope>NUCLEOTIDE SEQUENCE</scope>
    <source>
        <strain evidence="4">CWB-B4</strain>
        <strain evidence="3 6">CWB-B43</strain>
    </source>
</reference>